<reference evidence="2" key="1">
    <citation type="submission" date="2021-06" db="EMBL/GenBank/DDBJ databases">
        <authorList>
            <person name="Kallberg Y."/>
            <person name="Tangrot J."/>
            <person name="Rosling A."/>
        </authorList>
    </citation>
    <scope>NUCLEOTIDE SEQUENCE</scope>
    <source>
        <strain evidence="2">MA453B</strain>
    </source>
</reference>
<protein>
    <submittedName>
        <fullName evidence="2">707_t:CDS:1</fullName>
    </submittedName>
</protein>
<dbReference type="OrthoDB" id="2432401at2759"/>
<sequence>MSTRNSKRIANNPKPAKPAKRGHKKQNALSINVNNLQDKTKVSTASKRSCKKNQEVVASSSSQVVDELLSNNDKAASTSRLSQSPDIIPSQKYSPALGLGIGLPILKLENISPTLEQLSPTLKSRTVPPQRALGSRTNILNNSTSFYQLPTNPVFAPLRTSSILESNFSNSALSHANSNSVTIPSIFNEITIYQICLWLYANPNILQLANYMNLSMQTSAADGSQFMPSISLALSNTMQNQNDKCFFLRTRNPPKKALEDLVRQIIKYDLNSTEGIKWLQIAKRHFGDFRNKLINGVEVSRDIEGTRALDRLTKNIAIPSRNGKNFASNIKL</sequence>
<evidence type="ECO:0000313" key="3">
    <source>
        <dbReference type="Proteomes" id="UP000789405"/>
    </source>
</evidence>
<name>A0A9N9HE95_9GLOM</name>
<evidence type="ECO:0000313" key="2">
    <source>
        <dbReference type="EMBL" id="CAG8673736.1"/>
    </source>
</evidence>
<keyword evidence="3" id="KW-1185">Reference proteome</keyword>
<accession>A0A9N9HE95</accession>
<gene>
    <name evidence="2" type="ORF">DERYTH_LOCUS11394</name>
</gene>
<feature type="compositionally biased region" description="Basic residues" evidence="1">
    <location>
        <begin position="17"/>
        <end position="26"/>
    </location>
</feature>
<dbReference type="AlphaFoldDB" id="A0A9N9HE95"/>
<evidence type="ECO:0000256" key="1">
    <source>
        <dbReference type="SAM" id="MobiDB-lite"/>
    </source>
</evidence>
<organism evidence="2 3">
    <name type="scientific">Dentiscutata erythropus</name>
    <dbReference type="NCBI Taxonomy" id="1348616"/>
    <lineage>
        <taxon>Eukaryota</taxon>
        <taxon>Fungi</taxon>
        <taxon>Fungi incertae sedis</taxon>
        <taxon>Mucoromycota</taxon>
        <taxon>Glomeromycotina</taxon>
        <taxon>Glomeromycetes</taxon>
        <taxon>Diversisporales</taxon>
        <taxon>Gigasporaceae</taxon>
        <taxon>Dentiscutata</taxon>
    </lineage>
</organism>
<feature type="region of interest" description="Disordered" evidence="1">
    <location>
        <begin position="1"/>
        <end position="48"/>
    </location>
</feature>
<feature type="compositionally biased region" description="Polar residues" evidence="1">
    <location>
        <begin position="27"/>
        <end position="47"/>
    </location>
</feature>
<dbReference type="Proteomes" id="UP000789405">
    <property type="component" value="Unassembled WGS sequence"/>
</dbReference>
<dbReference type="EMBL" id="CAJVPY010007013">
    <property type="protein sequence ID" value="CAG8673736.1"/>
    <property type="molecule type" value="Genomic_DNA"/>
</dbReference>
<comment type="caution">
    <text evidence="2">The sequence shown here is derived from an EMBL/GenBank/DDBJ whole genome shotgun (WGS) entry which is preliminary data.</text>
</comment>
<proteinExistence type="predicted"/>